<sequence>MDKLFFYILLVSFLLLYNGKVYGEMQVTFPFGAKAALLDSSISLKEALLYAIQDEYIMQARYEYTIVS</sequence>
<protein>
    <submittedName>
        <fullName evidence="1">Uncharacterized protein</fullName>
    </submittedName>
</protein>
<gene>
    <name evidence="1" type="ORF">SM124_05740</name>
</gene>
<reference evidence="1 2" key="1">
    <citation type="submission" date="2023-11" db="EMBL/GenBank/DDBJ databases">
        <title>Bacillus jintuensis, isolated from a mudflat on the Beibu Gulf coast.</title>
        <authorList>
            <person name="Li M."/>
        </authorList>
    </citation>
    <scope>NUCLEOTIDE SEQUENCE [LARGE SCALE GENOMIC DNA]</scope>
    <source>
        <strain evidence="1 2">31A1R</strain>
    </source>
</reference>
<evidence type="ECO:0000313" key="2">
    <source>
        <dbReference type="Proteomes" id="UP001290455"/>
    </source>
</evidence>
<keyword evidence="2" id="KW-1185">Reference proteome</keyword>
<organism evidence="1 2">
    <name type="scientific">Robertmurraya mangrovi</name>
    <dbReference type="NCBI Taxonomy" id="3098077"/>
    <lineage>
        <taxon>Bacteria</taxon>
        <taxon>Bacillati</taxon>
        <taxon>Bacillota</taxon>
        <taxon>Bacilli</taxon>
        <taxon>Bacillales</taxon>
        <taxon>Bacillaceae</taxon>
        <taxon>Robertmurraya</taxon>
    </lineage>
</organism>
<proteinExistence type="predicted"/>
<dbReference type="EMBL" id="JAXOFX010000003">
    <property type="protein sequence ID" value="MDZ5471243.1"/>
    <property type="molecule type" value="Genomic_DNA"/>
</dbReference>
<accession>A0ABU5IVQ4</accession>
<dbReference type="RefSeq" id="WP_322445547.1">
    <property type="nucleotide sequence ID" value="NZ_JAXOFX010000003.1"/>
</dbReference>
<evidence type="ECO:0000313" key="1">
    <source>
        <dbReference type="EMBL" id="MDZ5471243.1"/>
    </source>
</evidence>
<comment type="caution">
    <text evidence="1">The sequence shown here is derived from an EMBL/GenBank/DDBJ whole genome shotgun (WGS) entry which is preliminary data.</text>
</comment>
<name>A0ABU5IVQ4_9BACI</name>
<dbReference type="Proteomes" id="UP001290455">
    <property type="component" value="Unassembled WGS sequence"/>
</dbReference>